<comment type="subcellular location">
    <subcellularLocation>
        <location evidence="1">Membrane</location>
        <topology evidence="1">Single-pass membrane protein</topology>
    </subcellularLocation>
</comment>
<keyword evidence="6" id="KW-1185">Reference proteome</keyword>
<keyword evidence="2 3" id="KW-0732">Signal</keyword>
<dbReference type="InterPro" id="IPR025287">
    <property type="entry name" value="WAK_GUB"/>
</dbReference>
<evidence type="ECO:0000259" key="4">
    <source>
        <dbReference type="Pfam" id="PF13947"/>
    </source>
</evidence>
<sequence length="276" mass="30333">MRIVNLSPMLFIAITVLTLSFSISALKRCQNCGQIHVPYPLSTAPNCGDQSYKIRCTAGTLFFDSINGSSYTITNINPTTQRFILHPPGLLNDMCVSADFQNEGMWLDTNSPFNITSSNTVIFLNCSQDVFTTLWNCSSSSICHKYVNDVAVDVCGARSNASQICCTVKTGGSVTAYRIRVRKERCAAYASFPNLDSSLPVSMWQPGVEIEWELPEEPPCNVNQDCLDLANSSCLPNPVTGGGRRCLCNSGFHWDSVNGICQSNARELLTTILYTY</sequence>
<proteinExistence type="predicted"/>
<feature type="chain" id="PRO_5042991231" description="Wall-associated receptor kinase galacturonan-binding domain-containing protein" evidence="3">
    <location>
        <begin position="26"/>
        <end position="276"/>
    </location>
</feature>
<dbReference type="Pfam" id="PF13947">
    <property type="entry name" value="GUB_WAK_bind"/>
    <property type="match status" value="1"/>
</dbReference>
<dbReference type="AlphaFoldDB" id="A0AAN9QME0"/>
<organism evidence="5 6">
    <name type="scientific">Canavalia gladiata</name>
    <name type="common">Sword bean</name>
    <name type="synonym">Dolichos gladiatus</name>
    <dbReference type="NCBI Taxonomy" id="3824"/>
    <lineage>
        <taxon>Eukaryota</taxon>
        <taxon>Viridiplantae</taxon>
        <taxon>Streptophyta</taxon>
        <taxon>Embryophyta</taxon>
        <taxon>Tracheophyta</taxon>
        <taxon>Spermatophyta</taxon>
        <taxon>Magnoliopsida</taxon>
        <taxon>eudicotyledons</taxon>
        <taxon>Gunneridae</taxon>
        <taxon>Pentapetalae</taxon>
        <taxon>rosids</taxon>
        <taxon>fabids</taxon>
        <taxon>Fabales</taxon>
        <taxon>Fabaceae</taxon>
        <taxon>Papilionoideae</taxon>
        <taxon>50 kb inversion clade</taxon>
        <taxon>NPAAA clade</taxon>
        <taxon>indigoferoid/millettioid clade</taxon>
        <taxon>Phaseoleae</taxon>
        <taxon>Canavalia</taxon>
    </lineage>
</organism>
<evidence type="ECO:0000313" key="5">
    <source>
        <dbReference type="EMBL" id="KAK7339711.1"/>
    </source>
</evidence>
<feature type="domain" description="Wall-associated receptor kinase galacturonan-binding" evidence="4">
    <location>
        <begin position="29"/>
        <end position="84"/>
    </location>
</feature>
<dbReference type="PANTHER" id="PTHR33355">
    <property type="entry name" value="WALL-ASSOCIATED RECEPTOR KINASE CARBOXY-TERMINAL PROTEIN-RELATED"/>
    <property type="match status" value="1"/>
</dbReference>
<evidence type="ECO:0000256" key="2">
    <source>
        <dbReference type="ARBA" id="ARBA00022729"/>
    </source>
</evidence>
<protein>
    <recommendedName>
        <fullName evidence="4">Wall-associated receptor kinase galacturonan-binding domain-containing protein</fullName>
    </recommendedName>
</protein>
<gene>
    <name evidence="5" type="ORF">VNO77_20392</name>
</gene>
<evidence type="ECO:0000313" key="6">
    <source>
        <dbReference type="Proteomes" id="UP001367508"/>
    </source>
</evidence>
<dbReference type="Proteomes" id="UP001367508">
    <property type="component" value="Unassembled WGS sequence"/>
</dbReference>
<feature type="signal peptide" evidence="3">
    <location>
        <begin position="1"/>
        <end position="25"/>
    </location>
</feature>
<dbReference type="EMBL" id="JAYMYQ010000004">
    <property type="protein sequence ID" value="KAK7339711.1"/>
    <property type="molecule type" value="Genomic_DNA"/>
</dbReference>
<dbReference type="GO" id="GO:0016020">
    <property type="term" value="C:membrane"/>
    <property type="evidence" value="ECO:0007669"/>
    <property type="project" value="UniProtKB-SubCell"/>
</dbReference>
<evidence type="ECO:0000256" key="1">
    <source>
        <dbReference type="ARBA" id="ARBA00004167"/>
    </source>
</evidence>
<reference evidence="5 6" key="1">
    <citation type="submission" date="2024-01" db="EMBL/GenBank/DDBJ databases">
        <title>The genomes of 5 underutilized Papilionoideae crops provide insights into root nodulation and disease resistanc.</title>
        <authorList>
            <person name="Jiang F."/>
        </authorList>
    </citation>
    <scope>NUCLEOTIDE SEQUENCE [LARGE SCALE GENOMIC DNA]</scope>
    <source>
        <strain evidence="5">LVBAO_FW01</strain>
        <tissue evidence="5">Leaves</tissue>
    </source>
</reference>
<dbReference type="PANTHER" id="PTHR33355:SF15">
    <property type="entry name" value="WALL-ASSOCIATED RECEPTOR KINASE GALACTURONAN-BINDING DOMAIN-CONTAINING PROTEIN"/>
    <property type="match status" value="1"/>
</dbReference>
<evidence type="ECO:0000256" key="3">
    <source>
        <dbReference type="SAM" id="SignalP"/>
    </source>
</evidence>
<accession>A0AAN9QME0</accession>
<dbReference type="GO" id="GO:0030247">
    <property type="term" value="F:polysaccharide binding"/>
    <property type="evidence" value="ECO:0007669"/>
    <property type="project" value="InterPro"/>
</dbReference>
<comment type="caution">
    <text evidence="5">The sequence shown here is derived from an EMBL/GenBank/DDBJ whole genome shotgun (WGS) entry which is preliminary data.</text>
</comment>
<name>A0AAN9QME0_CANGL</name>